<comment type="caution">
    <text evidence="8">The sequence shown here is derived from an EMBL/GenBank/DDBJ whole genome shotgun (WGS) entry which is preliminary data.</text>
</comment>
<evidence type="ECO:0000313" key="9">
    <source>
        <dbReference type="Proteomes" id="UP000030652"/>
    </source>
</evidence>
<dbReference type="SUPFAM" id="SSF102114">
    <property type="entry name" value="Radical SAM enzymes"/>
    <property type="match status" value="1"/>
</dbReference>
<evidence type="ECO:0000313" key="8">
    <source>
        <dbReference type="EMBL" id="KHE92971.1"/>
    </source>
</evidence>
<dbReference type="eggNOG" id="COG0535">
    <property type="taxonomic scope" value="Bacteria"/>
</dbReference>
<dbReference type="InterPro" id="IPR058240">
    <property type="entry name" value="rSAM_sf"/>
</dbReference>
<reference evidence="8 9" key="1">
    <citation type="submission" date="2014-10" db="EMBL/GenBank/DDBJ databases">
        <title>Draft genome of anammox bacterium scalindua brodae, obtained using differential coverage binning of sequence data from two enrichment reactors.</title>
        <authorList>
            <person name="Speth D.R."/>
            <person name="Russ L."/>
            <person name="Kartal B."/>
            <person name="Op den Camp H.J."/>
            <person name="Dutilh B.E."/>
            <person name="Jetten M.S."/>
        </authorList>
    </citation>
    <scope>NUCLEOTIDE SEQUENCE [LARGE SCALE GENOMIC DNA]</scope>
    <source>
        <strain evidence="8">RU1</strain>
    </source>
</reference>
<accession>A0A0B0ELV1</accession>
<evidence type="ECO:0000256" key="3">
    <source>
        <dbReference type="ARBA" id="ARBA00022691"/>
    </source>
</evidence>
<keyword evidence="6" id="KW-0411">Iron-sulfur</keyword>
<dbReference type="GO" id="GO:0003824">
    <property type="term" value="F:catalytic activity"/>
    <property type="evidence" value="ECO:0007669"/>
    <property type="project" value="InterPro"/>
</dbReference>
<dbReference type="GO" id="GO:0051536">
    <property type="term" value="F:iron-sulfur cluster binding"/>
    <property type="evidence" value="ECO:0007669"/>
    <property type="project" value="UniProtKB-KW"/>
</dbReference>
<evidence type="ECO:0000256" key="5">
    <source>
        <dbReference type="ARBA" id="ARBA00023004"/>
    </source>
</evidence>
<dbReference type="InterPro" id="IPR034391">
    <property type="entry name" value="AdoMet-like_SPASM_containing"/>
</dbReference>
<dbReference type="PANTHER" id="PTHR11228:SF7">
    <property type="entry name" value="PQQA PEPTIDE CYCLASE"/>
    <property type="match status" value="1"/>
</dbReference>
<proteinExistence type="predicted"/>
<dbReference type="Pfam" id="PF04055">
    <property type="entry name" value="Radical_SAM"/>
    <property type="match status" value="1"/>
</dbReference>
<organism evidence="8 9">
    <name type="scientific">Candidatus Scalindua brodae</name>
    <dbReference type="NCBI Taxonomy" id="237368"/>
    <lineage>
        <taxon>Bacteria</taxon>
        <taxon>Pseudomonadati</taxon>
        <taxon>Planctomycetota</taxon>
        <taxon>Candidatus Brocadiia</taxon>
        <taxon>Candidatus Brocadiales</taxon>
        <taxon>Candidatus Scalinduaceae</taxon>
        <taxon>Candidatus Scalindua</taxon>
    </lineage>
</organism>
<sequence>MYFFSEFATNRKRINYILILLARKYKFVRVIAYPIKLTVCPGNLCNLNCALCPVGQNDKGREKGLMEFRTFKKIIDECGPYLYKLDLFNWGEPLLNKDIFKMVRCAKKFKIKVSISSNLNHFNEEICSELIKSGVDHLIVSLDGTSQESVNKYQVGNDFLEVISNMKKLVRKKRELNSSKPFVQWRFLVTRYNEEEIDESKNLAKEIGVDKLEITIFRCDMGSELLLSDKEQFQNVQEWLPESETLSKYDYSNKAKKTQRTDGCGWLWTESTINWNGSVSPCCAVWHEKFDFGNINRDSFRKIWNNKKYQDARKISRSDNINMPDNICHICCSNKATL</sequence>
<dbReference type="SFLD" id="SFLDG01067">
    <property type="entry name" value="SPASM/twitch_domain_containing"/>
    <property type="match status" value="1"/>
</dbReference>
<dbReference type="SFLD" id="SFLDS00029">
    <property type="entry name" value="Radical_SAM"/>
    <property type="match status" value="1"/>
</dbReference>
<gene>
    <name evidence="8" type="primary">cmo_2</name>
    <name evidence="8" type="ORF">SCABRO_01360</name>
</gene>
<dbReference type="InterPro" id="IPR050377">
    <property type="entry name" value="Radical_SAM_PqqE_MftC-like"/>
</dbReference>
<dbReference type="PANTHER" id="PTHR11228">
    <property type="entry name" value="RADICAL SAM DOMAIN PROTEIN"/>
    <property type="match status" value="1"/>
</dbReference>
<evidence type="ECO:0000256" key="2">
    <source>
        <dbReference type="ARBA" id="ARBA00022485"/>
    </source>
</evidence>
<dbReference type="Gene3D" id="3.20.20.70">
    <property type="entry name" value="Aldolase class I"/>
    <property type="match status" value="1"/>
</dbReference>
<dbReference type="CDD" id="cd01335">
    <property type="entry name" value="Radical_SAM"/>
    <property type="match status" value="1"/>
</dbReference>
<evidence type="ECO:0000259" key="7">
    <source>
        <dbReference type="PROSITE" id="PS51918"/>
    </source>
</evidence>
<dbReference type="Proteomes" id="UP000030652">
    <property type="component" value="Unassembled WGS sequence"/>
</dbReference>
<comment type="cofactor">
    <cofactor evidence="1">
        <name>[4Fe-4S] cluster</name>
        <dbReference type="ChEBI" id="CHEBI:49883"/>
    </cofactor>
</comment>
<keyword evidence="4" id="KW-0479">Metal-binding</keyword>
<dbReference type="InterPro" id="IPR007197">
    <property type="entry name" value="rSAM"/>
</dbReference>
<keyword evidence="5" id="KW-0408">Iron</keyword>
<dbReference type="InterPro" id="IPR013785">
    <property type="entry name" value="Aldolase_TIM"/>
</dbReference>
<dbReference type="PROSITE" id="PS51918">
    <property type="entry name" value="RADICAL_SAM"/>
    <property type="match status" value="1"/>
</dbReference>
<dbReference type="EMBL" id="JRYO01000085">
    <property type="protein sequence ID" value="KHE92971.1"/>
    <property type="molecule type" value="Genomic_DNA"/>
</dbReference>
<dbReference type="AlphaFoldDB" id="A0A0B0ELV1"/>
<name>A0A0B0ELV1_9BACT</name>
<evidence type="ECO:0000256" key="1">
    <source>
        <dbReference type="ARBA" id="ARBA00001966"/>
    </source>
</evidence>
<dbReference type="SFLD" id="SFLDG01387">
    <property type="entry name" value="BtrN-like_SPASM_domain_contain"/>
    <property type="match status" value="1"/>
</dbReference>
<evidence type="ECO:0000256" key="4">
    <source>
        <dbReference type="ARBA" id="ARBA00022723"/>
    </source>
</evidence>
<dbReference type="GO" id="GO:0046872">
    <property type="term" value="F:metal ion binding"/>
    <property type="evidence" value="ECO:0007669"/>
    <property type="project" value="UniProtKB-KW"/>
</dbReference>
<dbReference type="CDD" id="cd21109">
    <property type="entry name" value="SPASM"/>
    <property type="match status" value="1"/>
</dbReference>
<keyword evidence="3" id="KW-0949">S-adenosyl-L-methionine</keyword>
<protein>
    <submittedName>
        <fullName evidence="8">Cofactor modifying protein</fullName>
    </submittedName>
</protein>
<feature type="domain" description="Radical SAM core" evidence="7">
    <location>
        <begin position="27"/>
        <end position="262"/>
    </location>
</feature>
<dbReference type="InterPro" id="IPR023885">
    <property type="entry name" value="4Fe4S-binding_SPASM_dom"/>
</dbReference>
<keyword evidence="2" id="KW-0004">4Fe-4S</keyword>
<evidence type="ECO:0000256" key="6">
    <source>
        <dbReference type="ARBA" id="ARBA00023014"/>
    </source>
</evidence>
<dbReference type="Pfam" id="PF13186">
    <property type="entry name" value="SPASM"/>
    <property type="match status" value="1"/>
</dbReference>